<dbReference type="Gene3D" id="3.30.1150.10">
    <property type="match status" value="1"/>
</dbReference>
<keyword evidence="4" id="KW-1003">Cell membrane</keyword>
<keyword evidence="6" id="KW-0812">Transmembrane</keyword>
<evidence type="ECO:0000259" key="11">
    <source>
        <dbReference type="PROSITE" id="PS52015"/>
    </source>
</evidence>
<dbReference type="PANTHER" id="PTHR33446:SF2">
    <property type="entry name" value="PROTEIN TONB"/>
    <property type="match status" value="1"/>
</dbReference>
<keyword evidence="8" id="KW-1133">Transmembrane helix</keyword>
<comment type="subcellular location">
    <subcellularLocation>
        <location evidence="1">Cell inner membrane</location>
        <topology evidence="1">Single-pass membrane protein</topology>
        <orientation evidence="1">Periplasmic side</orientation>
    </subcellularLocation>
</comment>
<dbReference type="OrthoDB" id="8751641at2"/>
<evidence type="ECO:0000256" key="3">
    <source>
        <dbReference type="ARBA" id="ARBA00022448"/>
    </source>
</evidence>
<evidence type="ECO:0000256" key="10">
    <source>
        <dbReference type="SAM" id="SignalP"/>
    </source>
</evidence>
<evidence type="ECO:0000256" key="4">
    <source>
        <dbReference type="ARBA" id="ARBA00022475"/>
    </source>
</evidence>
<evidence type="ECO:0000313" key="13">
    <source>
        <dbReference type="Proteomes" id="UP000288587"/>
    </source>
</evidence>
<evidence type="ECO:0000256" key="6">
    <source>
        <dbReference type="ARBA" id="ARBA00022692"/>
    </source>
</evidence>
<dbReference type="InterPro" id="IPR051045">
    <property type="entry name" value="TonB-dependent_transducer"/>
</dbReference>
<keyword evidence="13" id="KW-1185">Reference proteome</keyword>
<evidence type="ECO:0000256" key="9">
    <source>
        <dbReference type="ARBA" id="ARBA00023136"/>
    </source>
</evidence>
<dbReference type="GO" id="GO:0098797">
    <property type="term" value="C:plasma membrane protein complex"/>
    <property type="evidence" value="ECO:0007669"/>
    <property type="project" value="TreeGrafter"/>
</dbReference>
<evidence type="ECO:0000313" key="12">
    <source>
        <dbReference type="EMBL" id="RVT83848.1"/>
    </source>
</evidence>
<dbReference type="NCBIfam" id="TIGR01352">
    <property type="entry name" value="tonB_Cterm"/>
    <property type="match status" value="1"/>
</dbReference>
<dbReference type="Pfam" id="PF03544">
    <property type="entry name" value="TonB_C"/>
    <property type="match status" value="1"/>
</dbReference>
<dbReference type="EMBL" id="SACM01000004">
    <property type="protein sequence ID" value="RVT83848.1"/>
    <property type="molecule type" value="Genomic_DNA"/>
</dbReference>
<keyword evidence="7" id="KW-0653">Protein transport</keyword>
<dbReference type="PROSITE" id="PS52015">
    <property type="entry name" value="TONB_CTD"/>
    <property type="match status" value="1"/>
</dbReference>
<dbReference type="GO" id="GO:0031992">
    <property type="term" value="F:energy transducer activity"/>
    <property type="evidence" value="ECO:0007669"/>
    <property type="project" value="TreeGrafter"/>
</dbReference>
<comment type="caution">
    <text evidence="12">The sequence shown here is derived from an EMBL/GenBank/DDBJ whole genome shotgun (WGS) entry which is preliminary data.</text>
</comment>
<evidence type="ECO:0000256" key="7">
    <source>
        <dbReference type="ARBA" id="ARBA00022927"/>
    </source>
</evidence>
<feature type="chain" id="PRO_5018771938" evidence="10">
    <location>
        <begin position="32"/>
        <end position="247"/>
    </location>
</feature>
<dbReference type="PANTHER" id="PTHR33446">
    <property type="entry name" value="PROTEIN TONB-RELATED"/>
    <property type="match status" value="1"/>
</dbReference>
<keyword evidence="3" id="KW-0813">Transport</keyword>
<name>A0A3S2VD14_9BURK</name>
<dbReference type="InterPro" id="IPR006260">
    <property type="entry name" value="TonB/TolA_C"/>
</dbReference>
<evidence type="ECO:0000256" key="2">
    <source>
        <dbReference type="ARBA" id="ARBA00006555"/>
    </source>
</evidence>
<dbReference type="Proteomes" id="UP000288587">
    <property type="component" value="Unassembled WGS sequence"/>
</dbReference>
<comment type="similarity">
    <text evidence="2">Belongs to the TonB family.</text>
</comment>
<evidence type="ECO:0000256" key="5">
    <source>
        <dbReference type="ARBA" id="ARBA00022519"/>
    </source>
</evidence>
<evidence type="ECO:0000256" key="8">
    <source>
        <dbReference type="ARBA" id="ARBA00022989"/>
    </source>
</evidence>
<protein>
    <submittedName>
        <fullName evidence="12">TonB family protein</fullName>
    </submittedName>
</protein>
<accession>A0A3S2VD14</accession>
<dbReference type="AlphaFoldDB" id="A0A3S2VD14"/>
<feature type="domain" description="TonB C-terminal" evidence="11">
    <location>
        <begin position="57"/>
        <end position="159"/>
    </location>
</feature>
<dbReference type="GO" id="GO:0055085">
    <property type="term" value="P:transmembrane transport"/>
    <property type="evidence" value="ECO:0007669"/>
    <property type="project" value="InterPro"/>
</dbReference>
<reference evidence="12 13" key="1">
    <citation type="submission" date="2019-01" db="EMBL/GenBank/DDBJ databases">
        <authorList>
            <person name="Chen W.-M."/>
        </authorList>
    </citation>
    <scope>NUCLEOTIDE SEQUENCE [LARGE SCALE GENOMIC DNA]</scope>
    <source>
        <strain evidence="12 13">CCP-18</strain>
    </source>
</reference>
<feature type="signal peptide" evidence="10">
    <location>
        <begin position="1"/>
        <end position="31"/>
    </location>
</feature>
<dbReference type="SUPFAM" id="SSF74653">
    <property type="entry name" value="TolA/TonB C-terminal domain"/>
    <property type="match status" value="1"/>
</dbReference>
<proteinExistence type="inferred from homology"/>
<dbReference type="GO" id="GO:0015031">
    <property type="term" value="P:protein transport"/>
    <property type="evidence" value="ECO:0007669"/>
    <property type="project" value="UniProtKB-KW"/>
</dbReference>
<keyword evidence="5" id="KW-0997">Cell inner membrane</keyword>
<gene>
    <name evidence="12" type="ORF">EOD73_14900</name>
</gene>
<evidence type="ECO:0000256" key="1">
    <source>
        <dbReference type="ARBA" id="ARBA00004383"/>
    </source>
</evidence>
<organism evidence="12 13">
    <name type="scientific">Inhella crocodyli</name>
    <dbReference type="NCBI Taxonomy" id="2499851"/>
    <lineage>
        <taxon>Bacteria</taxon>
        <taxon>Pseudomonadati</taxon>
        <taxon>Pseudomonadota</taxon>
        <taxon>Betaproteobacteria</taxon>
        <taxon>Burkholderiales</taxon>
        <taxon>Sphaerotilaceae</taxon>
        <taxon>Inhella</taxon>
    </lineage>
</organism>
<keyword evidence="10" id="KW-0732">Signal</keyword>
<keyword evidence="9" id="KW-0472">Membrane</keyword>
<sequence length="247" mass="25773">MKSGPRRAVSIFCSFATMKLPCFFITTLALAVGSSAGAQEAPAVPAPAASAPAMQPLARTRTVSLRPADPSYPEALHSKGVQGLVEVRATLGADGKPSDLMVLNSSRSQALDDAGLALVTRLQFAVKAPAEGASSPAIPNATQVVVPVEFLRDSLGTLSKKTCAEFGVDVAYHRATFPEQQVGDMSVIKMTIGAMVLGGFQRTGPSPLVALAKKSKSAARDIAEACATSPERLFLEQFKELMDKSPG</sequence>
<dbReference type="InterPro" id="IPR037682">
    <property type="entry name" value="TonB_C"/>
</dbReference>